<feature type="compositionally biased region" description="Low complexity" evidence="6">
    <location>
        <begin position="2008"/>
        <end position="2036"/>
    </location>
</feature>
<feature type="domain" description="C2 DOCK-type" evidence="7">
    <location>
        <begin position="646"/>
        <end position="849"/>
    </location>
</feature>
<proteinExistence type="inferred from homology"/>
<feature type="region of interest" description="Disordered" evidence="6">
    <location>
        <begin position="186"/>
        <end position="248"/>
    </location>
</feature>
<evidence type="ECO:0000259" key="8">
    <source>
        <dbReference type="PROSITE" id="PS51651"/>
    </source>
</evidence>
<keyword evidence="2" id="KW-0963">Cytoplasm</keyword>
<reference evidence="9 10" key="1">
    <citation type="journal article" date="2019" name="Nat. Ecol. Evol.">
        <title>Megaphylogeny resolves global patterns of mushroom evolution.</title>
        <authorList>
            <person name="Varga T."/>
            <person name="Krizsan K."/>
            <person name="Foldi C."/>
            <person name="Dima B."/>
            <person name="Sanchez-Garcia M."/>
            <person name="Sanchez-Ramirez S."/>
            <person name="Szollosi G.J."/>
            <person name="Szarkandi J.G."/>
            <person name="Papp V."/>
            <person name="Albert L."/>
            <person name="Andreopoulos W."/>
            <person name="Angelini C."/>
            <person name="Antonin V."/>
            <person name="Barry K.W."/>
            <person name="Bougher N.L."/>
            <person name="Buchanan P."/>
            <person name="Buyck B."/>
            <person name="Bense V."/>
            <person name="Catcheside P."/>
            <person name="Chovatia M."/>
            <person name="Cooper J."/>
            <person name="Damon W."/>
            <person name="Desjardin D."/>
            <person name="Finy P."/>
            <person name="Geml J."/>
            <person name="Haridas S."/>
            <person name="Hughes K."/>
            <person name="Justo A."/>
            <person name="Karasinski D."/>
            <person name="Kautmanova I."/>
            <person name="Kiss B."/>
            <person name="Kocsube S."/>
            <person name="Kotiranta H."/>
            <person name="LaButti K.M."/>
            <person name="Lechner B.E."/>
            <person name="Liimatainen K."/>
            <person name="Lipzen A."/>
            <person name="Lukacs Z."/>
            <person name="Mihaltcheva S."/>
            <person name="Morgado L.N."/>
            <person name="Niskanen T."/>
            <person name="Noordeloos M.E."/>
            <person name="Ohm R.A."/>
            <person name="Ortiz-Santana B."/>
            <person name="Ovrebo C."/>
            <person name="Racz N."/>
            <person name="Riley R."/>
            <person name="Savchenko A."/>
            <person name="Shiryaev A."/>
            <person name="Soop K."/>
            <person name="Spirin V."/>
            <person name="Szebenyi C."/>
            <person name="Tomsovsky M."/>
            <person name="Tulloss R.E."/>
            <person name="Uehling J."/>
            <person name="Grigoriev I.V."/>
            <person name="Vagvolgyi C."/>
            <person name="Papp T."/>
            <person name="Martin F.M."/>
            <person name="Miettinen O."/>
            <person name="Hibbett D.S."/>
            <person name="Nagy L.G."/>
        </authorList>
    </citation>
    <scope>NUCLEOTIDE SEQUENCE [LARGE SCALE GENOMIC DNA]</scope>
    <source>
        <strain evidence="9 10">FP101781</strain>
    </source>
</reference>
<comment type="caution">
    <text evidence="9">The sequence shown here is derived from an EMBL/GenBank/DDBJ whole genome shotgun (WGS) entry which is preliminary data.</text>
</comment>
<feature type="domain" description="DOCKER" evidence="8">
    <location>
        <begin position="1566"/>
        <end position="1994"/>
    </location>
</feature>
<dbReference type="Gene3D" id="1.20.1270.350">
    <property type="entry name" value="Dedicator of cytokinesis N-terminal subdomain"/>
    <property type="match status" value="1"/>
</dbReference>
<accession>A0A4Y7TUD5</accession>
<dbReference type="OrthoDB" id="18896at2759"/>
<evidence type="ECO:0000256" key="3">
    <source>
        <dbReference type="ARBA" id="ARBA00022553"/>
    </source>
</evidence>
<dbReference type="PANTHER" id="PTHR45653:SF10">
    <property type="entry name" value="MYOBLAST CITY, ISOFORM B"/>
    <property type="match status" value="1"/>
</dbReference>
<dbReference type="CDD" id="cd08679">
    <property type="entry name" value="C2_DOCK180_related"/>
    <property type="match status" value="1"/>
</dbReference>
<dbReference type="GO" id="GO:0005886">
    <property type="term" value="C:plasma membrane"/>
    <property type="evidence" value="ECO:0007669"/>
    <property type="project" value="TreeGrafter"/>
</dbReference>
<sequence length="2189" mass="245456">MWEPLPLIVYGYAIHPLSPSRRDTYSTPRNRLSTVTDADADELTFSNVVNLEVGDEVYAFEKYTPSPREPVDGIWYRGYVVCTTRRPPVVWSLASEGSNPRPPAKSEESQQVFIGIFPRSHIYIRDELTDAEGRLPELHRTLNGGGSTTSSQNSGYGRDSPADLYSAWNKDKATLGMGTVMEEPEDEYQAGRTSYRLGPPPDQAHSSRAGLPVYSNSIRSASPTDSQVAKPPPPRPSLKSGDDTREGQKQPIIDEIASALREWHHLMFQYLARRDYQLFHMVKDQIEALHLGRRQLLASALSAEETVNMRRDCVTKLVVGNLIQGLDVIVRHPTWGGLVNVDVEGGGDPRSWISAIRMYTMQVSLAYLDILREDIKLGGLRRSVDYLTNGSIPTPAHSAFPNLIHQPHRKSHSQATISPSDVPKPSPTKFYHVFLDLRAFVASLCAPGESAELFFSLWTKHTCQFLTEDFCAILNHNGVLARDPSSRIRTLFTDLTISDVQDPIYLVCRIVRTGALKIGPDASTGHPSRHFGEGQLRRPFGCAILELTDLAKMLAEQSDVSVLREHTLPIYVPTNETSFSMIHQNIVNGVVKEYEKSPRAESLAVSVKFFRGDLPTVLRENTTLLQDIPHTLRLGFPDAVFPGETRNELYIKLWCGDFTASHSSSGRLSVTNFARGTIGHSSTNVQITVEVRDSDGQIIPNVIYQGSGEPPVTQFHSIVFQRCTEPTFGELIKIRLPTEGIPNWHLFFTFRNRSSRPSSSRNPAESGDRPYAFAFQPLFPDANTFVKDGSHTLVLYRADKLNSVTVEHYLGAQCRLMPGQKVDQIPLSPDMQRLAPAVRDSLTIRSSLTSTRFTHNQVLLRLLNWESLDHDALTRLMAELPFIGESEIVKYLRDVFDSLFGILVSTSNQSGELDLMVFNALVSILLIVQDRRFSNFQPVLDVYIDRHFSFGTAASHIIHSMNRLLTNPTSLESAKPLRSALKVWHYIFKFIARSRELQKIKELGMGGGATAEHLESKFKKELRSHLAEVTGMMSIASPASIIGTQTIALQHFTSILPELAKMFNTVELVSVVTTFANAVNASKGKIVIWKLIMYLQIVKGFLFDNQESRPLLVDAVVIWIKPHFGRYDEYAHTHTTDMESAKDAARVGWLECVRLCVTIIAVMLDKLQQSLVSPTVLNDQRSLRKEQDNVETLLHLMPKLLDSYREIQSPSSRTAIERTHTPSTIKAAVPVTFPESYPFSLVTALPEDRSSGPVYTQKDGAFYPSLGETAIVFLALVLTAPTRHIVAYFQEHFDIEGRDRFVNFLMQFFKTAVSILDNEAFPRAWLNANVLAHKVLVKIMDPIATMLTNEFIPRKGSDYAFDANLWKDAFHMLLKVLSSDHLVIEQFSPQKRRAIWRLAGDLRGEGASILLNLWQALDHDPTDEASPDGGYQIYLFPLVGHVVNLCLSHHDQLRSNAVTILSHMVVSEYEHDGHFDDIENEVVTKLDSLFMSDSKGDDISRAFFIGQLRLLFENAEVDDELRQRVGNFLDSVDLFLELLLSVRALPEGEEYADDRVIATLRLMNFIRRIGRDEIYIKYVHQLVNMHLQSQSYVEAALTLKLHADLHEWDLNSFVPPMEDLGLPQQSHFHRKETLCLLILNYLGKGKAWENAVDICRELAFQHAEVTFNYARLSEILRHQATLLEHIITEQRYYPDYYRVTFYGNFPQAIRNKRFHCGSSLPFNLGICTDGPLQYRGYDWEKYGAFCERMLNKHPGAQLYKAAGEPPADILYGNDQYIQCTAVTPEPNRDLPIFTNPDVPLAVKTYYEHCGINLFSSTRQARKIFNNVEETWIEKTYYTTEEAFPTVLRRSEVVVTKCIELSPLENALNEVETKTKELTTLHAKYNALAKTTQQVSTNALAMALNSAVDAPLNTGIASYRQLFFNPEYLDQHPERAELVDQLRAAIEEQVHVIDNCLRLHGLLCSPEFIPFHETLMKFFRKNFRDEIRKLVVDDGTDSLMSPNGPQRFPDGPYTPSTPYDTYPGSVSLSRSFSTSSSQRNNTYVIPPLQLGKNTLTPPPGSPAGTAHNILGSGSSQQLPPTKQTPLQRHLAHLTKHGINAVSSSPGQMPADDGSSPTESPHNSFVNVGNGSSNGIQGTLIGGAHSTTQVSSGATSTAGSYMGSIGSFGSLRGRFSRFGSLNFGRRNGNPS</sequence>
<dbReference type="InterPro" id="IPR046769">
    <property type="entry name" value="DOCKER_Lobe_A"/>
</dbReference>
<feature type="compositionally biased region" description="Low complexity" evidence="6">
    <location>
        <begin position="2121"/>
        <end position="2130"/>
    </location>
</feature>
<evidence type="ECO:0000256" key="4">
    <source>
        <dbReference type="ARBA" id="ARBA00022658"/>
    </source>
</evidence>
<evidence type="ECO:0000313" key="9">
    <source>
        <dbReference type="EMBL" id="TEB37591.1"/>
    </source>
</evidence>
<dbReference type="GO" id="GO:0005737">
    <property type="term" value="C:cytoplasm"/>
    <property type="evidence" value="ECO:0007669"/>
    <property type="project" value="UniProtKB-SubCell"/>
</dbReference>
<feature type="compositionally biased region" description="Polar residues" evidence="6">
    <location>
        <begin position="214"/>
        <end position="227"/>
    </location>
</feature>
<protein>
    <submittedName>
        <fullName evidence="9">Cytoplasmic protein</fullName>
    </submittedName>
</protein>
<dbReference type="InterPro" id="IPR046773">
    <property type="entry name" value="DOCKER_Lobe_C"/>
</dbReference>
<comment type="subcellular location">
    <subcellularLocation>
        <location evidence="1">Cytoplasm</location>
    </subcellularLocation>
</comment>
<dbReference type="GO" id="GO:0005085">
    <property type="term" value="F:guanyl-nucleotide exchange factor activity"/>
    <property type="evidence" value="ECO:0007669"/>
    <property type="project" value="UniProtKB-KW"/>
</dbReference>
<dbReference type="Pfam" id="PF16172">
    <property type="entry name" value="DOCK_N"/>
    <property type="match status" value="1"/>
</dbReference>
<comment type="similarity">
    <text evidence="5">Belongs to the DOCK family.</text>
</comment>
<evidence type="ECO:0000256" key="1">
    <source>
        <dbReference type="ARBA" id="ARBA00004496"/>
    </source>
</evidence>
<dbReference type="InterPro" id="IPR032376">
    <property type="entry name" value="DOCK_N"/>
</dbReference>
<name>A0A4Y7TUD5_COPMI</name>
<dbReference type="EMBL" id="QPFP01000004">
    <property type="protein sequence ID" value="TEB37591.1"/>
    <property type="molecule type" value="Genomic_DNA"/>
</dbReference>
<dbReference type="Gene3D" id="1.20.58.740">
    <property type="match status" value="1"/>
</dbReference>
<evidence type="ECO:0000256" key="2">
    <source>
        <dbReference type="ARBA" id="ARBA00022490"/>
    </source>
</evidence>
<dbReference type="Pfam" id="PF20421">
    <property type="entry name" value="DHR-2_Lobe_C"/>
    <property type="match status" value="1"/>
</dbReference>
<dbReference type="CDD" id="cd11684">
    <property type="entry name" value="DHR2_DOCK"/>
    <property type="match status" value="1"/>
</dbReference>
<dbReference type="Pfam" id="PF23554">
    <property type="entry name" value="TPR_DOCK"/>
    <property type="match status" value="1"/>
</dbReference>
<feature type="region of interest" description="Disordered" evidence="6">
    <location>
        <begin position="2098"/>
        <end position="2130"/>
    </location>
</feature>
<dbReference type="InterPro" id="IPR027357">
    <property type="entry name" value="DOCKER_dom"/>
</dbReference>
<dbReference type="InterPro" id="IPR056372">
    <property type="entry name" value="TPR_DOCK"/>
</dbReference>
<dbReference type="GO" id="GO:0031267">
    <property type="term" value="F:small GTPase binding"/>
    <property type="evidence" value="ECO:0007669"/>
    <property type="project" value="TreeGrafter"/>
</dbReference>
<dbReference type="PANTHER" id="PTHR45653">
    <property type="entry name" value="DEDICATOR OF CYTOKINESIS"/>
    <property type="match status" value="1"/>
</dbReference>
<dbReference type="InterPro" id="IPR026791">
    <property type="entry name" value="DOCK"/>
</dbReference>
<feature type="region of interest" description="Disordered" evidence="6">
    <location>
        <begin position="137"/>
        <end position="162"/>
    </location>
</feature>
<keyword evidence="10" id="KW-1185">Reference proteome</keyword>
<dbReference type="PROSITE" id="PS51651">
    <property type="entry name" value="DOCKER"/>
    <property type="match status" value="1"/>
</dbReference>
<organism evidence="9 10">
    <name type="scientific">Coprinellus micaceus</name>
    <name type="common">Glistening ink-cap mushroom</name>
    <name type="synonym">Coprinus micaceus</name>
    <dbReference type="NCBI Taxonomy" id="71717"/>
    <lineage>
        <taxon>Eukaryota</taxon>
        <taxon>Fungi</taxon>
        <taxon>Dikarya</taxon>
        <taxon>Basidiomycota</taxon>
        <taxon>Agaricomycotina</taxon>
        <taxon>Agaricomycetes</taxon>
        <taxon>Agaricomycetidae</taxon>
        <taxon>Agaricales</taxon>
        <taxon>Agaricineae</taxon>
        <taxon>Psathyrellaceae</taxon>
        <taxon>Coprinellus</taxon>
    </lineage>
</organism>
<dbReference type="GO" id="GO:0007264">
    <property type="term" value="P:small GTPase-mediated signal transduction"/>
    <property type="evidence" value="ECO:0007669"/>
    <property type="project" value="InterPro"/>
</dbReference>
<dbReference type="InterPro" id="IPR027007">
    <property type="entry name" value="C2_DOCK-type_domain"/>
</dbReference>
<dbReference type="InterPro" id="IPR043161">
    <property type="entry name" value="DOCK_C_lobe_A"/>
</dbReference>
<evidence type="ECO:0000259" key="7">
    <source>
        <dbReference type="PROSITE" id="PS51650"/>
    </source>
</evidence>
<evidence type="ECO:0000313" key="10">
    <source>
        <dbReference type="Proteomes" id="UP000298030"/>
    </source>
</evidence>
<keyword evidence="4" id="KW-0344">Guanine-nucleotide releasing factor</keyword>
<evidence type="ECO:0000256" key="5">
    <source>
        <dbReference type="PROSITE-ProRule" id="PRU00983"/>
    </source>
</evidence>
<dbReference type="Proteomes" id="UP000298030">
    <property type="component" value="Unassembled WGS sequence"/>
</dbReference>
<feature type="compositionally biased region" description="Low complexity" evidence="6">
    <location>
        <begin position="2075"/>
        <end position="2084"/>
    </location>
</feature>
<evidence type="ECO:0000256" key="6">
    <source>
        <dbReference type="SAM" id="MobiDB-lite"/>
    </source>
</evidence>
<dbReference type="Pfam" id="PF14429">
    <property type="entry name" value="DOCK-C2"/>
    <property type="match status" value="1"/>
</dbReference>
<dbReference type="Pfam" id="PF06920">
    <property type="entry name" value="DHR-2_Lobe_A"/>
    <property type="match status" value="1"/>
</dbReference>
<dbReference type="STRING" id="71717.A0A4Y7TUD5"/>
<dbReference type="Gene3D" id="2.60.40.150">
    <property type="entry name" value="C2 domain"/>
    <property type="match status" value="1"/>
</dbReference>
<gene>
    <name evidence="9" type="ORF">FA13DRAFT_1726705</name>
</gene>
<dbReference type="Gene3D" id="1.25.40.410">
    <property type="match status" value="1"/>
</dbReference>
<keyword evidence="3" id="KW-0597">Phosphoprotein</keyword>
<dbReference type="InterPro" id="IPR042455">
    <property type="entry name" value="DOCK_N_sub1"/>
</dbReference>
<dbReference type="InterPro" id="IPR043162">
    <property type="entry name" value="DOCK_C_lobe_C"/>
</dbReference>
<dbReference type="InterPro" id="IPR035892">
    <property type="entry name" value="C2_domain_sf"/>
</dbReference>
<dbReference type="PROSITE" id="PS51650">
    <property type="entry name" value="C2_DOCK"/>
    <property type="match status" value="1"/>
</dbReference>
<feature type="region of interest" description="Disordered" evidence="6">
    <location>
        <begin position="1994"/>
        <end position="2084"/>
    </location>
</feature>